<evidence type="ECO:0000256" key="3">
    <source>
        <dbReference type="ARBA" id="ARBA00022692"/>
    </source>
</evidence>
<evidence type="ECO:0000256" key="4">
    <source>
        <dbReference type="ARBA" id="ARBA00022989"/>
    </source>
</evidence>
<proteinExistence type="predicted"/>
<dbReference type="SUPFAM" id="SSF56281">
    <property type="entry name" value="Metallo-hydrolase/oxidoreductase"/>
    <property type="match status" value="1"/>
</dbReference>
<evidence type="ECO:0000256" key="6">
    <source>
        <dbReference type="SAM" id="Phobius"/>
    </source>
</evidence>
<dbReference type="Proteomes" id="UP001562065">
    <property type="component" value="Unassembled WGS sequence"/>
</dbReference>
<comment type="caution">
    <text evidence="8">The sequence shown here is derived from an EMBL/GenBank/DDBJ whole genome shotgun (WGS) entry which is preliminary data.</text>
</comment>
<dbReference type="InterPro" id="IPR036866">
    <property type="entry name" value="RibonucZ/Hydroxyglut_hydro"/>
</dbReference>
<feature type="transmembrane region" description="Helical" evidence="6">
    <location>
        <begin position="306"/>
        <end position="324"/>
    </location>
</feature>
<dbReference type="InterPro" id="IPR004797">
    <property type="entry name" value="Competence_ComEC/Rec2"/>
</dbReference>
<keyword evidence="2" id="KW-1003">Cell membrane</keyword>
<dbReference type="NCBIfam" id="TIGR00361">
    <property type="entry name" value="ComEC_Rec2"/>
    <property type="match status" value="1"/>
</dbReference>
<name>A0ABV4AJG4_9GAMM</name>
<evidence type="ECO:0000256" key="2">
    <source>
        <dbReference type="ARBA" id="ARBA00022475"/>
    </source>
</evidence>
<dbReference type="EMBL" id="JBGCUO010000001">
    <property type="protein sequence ID" value="MEY1661800.1"/>
    <property type="molecule type" value="Genomic_DNA"/>
</dbReference>
<dbReference type="RefSeq" id="WP_369455049.1">
    <property type="nucleotide sequence ID" value="NZ_JBGCUO010000001.1"/>
</dbReference>
<protein>
    <submittedName>
        <fullName evidence="8">DNA internalization-related competence protein ComEC/Rec2</fullName>
    </submittedName>
</protein>
<dbReference type="SMART" id="SM00849">
    <property type="entry name" value="Lactamase_B"/>
    <property type="match status" value="1"/>
</dbReference>
<evidence type="ECO:0000256" key="1">
    <source>
        <dbReference type="ARBA" id="ARBA00004651"/>
    </source>
</evidence>
<keyword evidence="4 6" id="KW-1133">Transmembrane helix</keyword>
<feature type="domain" description="Metallo-beta-lactamase" evidence="7">
    <location>
        <begin position="495"/>
        <end position="680"/>
    </location>
</feature>
<dbReference type="NCBIfam" id="TIGR00360">
    <property type="entry name" value="ComEC_N-term"/>
    <property type="match status" value="1"/>
</dbReference>
<dbReference type="PANTHER" id="PTHR30619:SF1">
    <property type="entry name" value="RECOMBINATION PROTEIN 2"/>
    <property type="match status" value="1"/>
</dbReference>
<comment type="subcellular location">
    <subcellularLocation>
        <location evidence="1">Cell membrane</location>
        <topology evidence="1">Multi-pass membrane protein</topology>
    </subcellularLocation>
</comment>
<sequence length="739" mass="79992">MAVWSLVAGLLCGAWLGGPGHWSWQLSTAAGAVTVWLLWRRQGWLLAAIVAGLCWSALDWHHYLQARWPPQQDGAVVAVSGTIALWPEHLPGTPPVTRLVLEQARSSAWRGTRRLQLTSYQPLELVGGELLHGSVRLRSPRGRVNAGSRDSAQLDAARNIHARGTLLTVTAVEPGKHLAARAQLAAQLRQRSGISFGERILPALVVADRRALTEADWLLMQRTGTAHLLAISGLHVGWIAGAVWWLARRLASVRAGRGELAQHWAVWPAALAAWMYADLAGYAVPVTRAVLMGMALWGTQLLRLRASSWQVLGGAAALVLLWHPRAGLEYGFWLSFGAVALLLQSHALGVRRLVALQWQLSWGVGALAAWLFAEWGLVAPLANLVAVPVFTMLVVPLALLGSLVPGAESLLGAAAGVLDLLEWLLQGLDRANVLLPAPVRASQLLALIAAGLVLWAPPGPVARYWSLCLLLPWWWPALSRPAPGDFDLIVFDVGQGQAVAIRTASGAVLYDAGPGGPWGSLGAQVVAPWLRQQRLSLTAAWISHADLDHAGGWPALAPRLHGPLWGGNPEQLPGSRRCEAGQRWQQDGVRFEVFWPPPGWLPDSTNSASCVVRVRGRHGDAWLTGDIPKPVEYQLAALLASHTRSVFSVLLVPHHGSTTSSSYTLLRALAPQAAVVSAGHRNRYGHPAAKVQQRYHQLGIPLWNTADHGMIEFRLRGSHNPAPLLWRSLSAPPWRLPES</sequence>
<dbReference type="Pfam" id="PF03772">
    <property type="entry name" value="Competence"/>
    <property type="match status" value="1"/>
</dbReference>
<evidence type="ECO:0000259" key="7">
    <source>
        <dbReference type="SMART" id="SM00849"/>
    </source>
</evidence>
<feature type="transmembrane region" description="Helical" evidence="6">
    <location>
        <begin position="267"/>
        <end position="285"/>
    </location>
</feature>
<evidence type="ECO:0000313" key="8">
    <source>
        <dbReference type="EMBL" id="MEY1661800.1"/>
    </source>
</evidence>
<dbReference type="CDD" id="cd07731">
    <property type="entry name" value="ComA-like_MBL-fold"/>
    <property type="match status" value="1"/>
</dbReference>
<dbReference type="Pfam" id="PF00753">
    <property type="entry name" value="Lactamase_B"/>
    <property type="match status" value="1"/>
</dbReference>
<feature type="transmembrane region" description="Helical" evidence="6">
    <location>
        <begin position="394"/>
        <end position="421"/>
    </location>
</feature>
<dbReference type="InterPro" id="IPR052159">
    <property type="entry name" value="Competence_DNA_uptake"/>
</dbReference>
<gene>
    <name evidence="8" type="ORF">AB5I84_06520</name>
</gene>
<evidence type="ECO:0000256" key="5">
    <source>
        <dbReference type="ARBA" id="ARBA00023136"/>
    </source>
</evidence>
<reference evidence="8 9" key="1">
    <citation type="submission" date="2024-07" db="EMBL/GenBank/DDBJ databases">
        <authorList>
            <person name="Ren Q."/>
        </authorList>
    </citation>
    <scope>NUCLEOTIDE SEQUENCE [LARGE SCALE GENOMIC DNA]</scope>
    <source>
        <strain evidence="8 9">REN37</strain>
    </source>
</reference>
<dbReference type="InterPro" id="IPR004477">
    <property type="entry name" value="ComEC_N"/>
</dbReference>
<feature type="transmembrane region" description="Helical" evidence="6">
    <location>
        <begin position="330"/>
        <end position="348"/>
    </location>
</feature>
<keyword evidence="9" id="KW-1185">Reference proteome</keyword>
<dbReference type="PANTHER" id="PTHR30619">
    <property type="entry name" value="DNA INTERNALIZATION/COMPETENCE PROTEIN COMEC/REC2"/>
    <property type="match status" value="1"/>
</dbReference>
<dbReference type="InterPro" id="IPR035681">
    <property type="entry name" value="ComA-like_MBL"/>
</dbReference>
<feature type="transmembrane region" description="Helical" evidence="6">
    <location>
        <begin position="360"/>
        <end position="382"/>
    </location>
</feature>
<evidence type="ECO:0000313" key="9">
    <source>
        <dbReference type="Proteomes" id="UP001562065"/>
    </source>
</evidence>
<organism evidence="8 9">
    <name type="scientific">Isoalcanivorax beigongshangi</name>
    <dbReference type="NCBI Taxonomy" id="3238810"/>
    <lineage>
        <taxon>Bacteria</taxon>
        <taxon>Pseudomonadati</taxon>
        <taxon>Pseudomonadota</taxon>
        <taxon>Gammaproteobacteria</taxon>
        <taxon>Oceanospirillales</taxon>
        <taxon>Alcanivoracaceae</taxon>
        <taxon>Isoalcanivorax</taxon>
    </lineage>
</organism>
<keyword evidence="3 6" id="KW-0812">Transmembrane</keyword>
<keyword evidence="5 6" id="KW-0472">Membrane</keyword>
<dbReference type="InterPro" id="IPR001279">
    <property type="entry name" value="Metallo-B-lactamas"/>
</dbReference>
<feature type="transmembrane region" description="Helical" evidence="6">
    <location>
        <begin position="228"/>
        <end position="247"/>
    </location>
</feature>
<accession>A0ABV4AJG4</accession>
<dbReference type="Gene3D" id="3.60.15.10">
    <property type="entry name" value="Ribonuclease Z/Hydroxyacylglutathione hydrolase-like"/>
    <property type="match status" value="1"/>
</dbReference>